<evidence type="ECO:0000313" key="13">
    <source>
        <dbReference type="Proteomes" id="UP000434409"/>
    </source>
</evidence>
<dbReference type="GO" id="GO:0016887">
    <property type="term" value="F:ATP hydrolysis activity"/>
    <property type="evidence" value="ECO:0007669"/>
    <property type="project" value="InterPro"/>
</dbReference>
<dbReference type="NCBIfam" id="TIGR01494">
    <property type="entry name" value="ATPase_P-type"/>
    <property type="match status" value="1"/>
</dbReference>
<dbReference type="InterPro" id="IPR018303">
    <property type="entry name" value="ATPase_P-typ_P_site"/>
</dbReference>
<keyword evidence="7" id="KW-0472">Membrane</keyword>
<keyword evidence="10" id="KW-0479">Metal-binding</keyword>
<dbReference type="InterPro" id="IPR051014">
    <property type="entry name" value="Cation_Transport_ATPase_IB"/>
</dbReference>
<dbReference type="GO" id="GO:0008551">
    <property type="term" value="F:P-type cadmium transporter activity"/>
    <property type="evidence" value="ECO:0007669"/>
    <property type="project" value="UniProtKB-EC"/>
</dbReference>
<keyword evidence="5" id="KW-1278">Translocase</keyword>
<dbReference type="Pfam" id="PF00702">
    <property type="entry name" value="Hydrolase"/>
    <property type="match status" value="1"/>
</dbReference>
<dbReference type="AlphaFoldDB" id="A0A6N7USS0"/>
<dbReference type="GO" id="GO:0005886">
    <property type="term" value="C:plasma membrane"/>
    <property type="evidence" value="ECO:0007669"/>
    <property type="project" value="UniProtKB-SubCell"/>
</dbReference>
<keyword evidence="13" id="KW-1185">Reference proteome</keyword>
<dbReference type="InterPro" id="IPR027256">
    <property type="entry name" value="P-typ_ATPase_IB"/>
</dbReference>
<dbReference type="PROSITE" id="PS00154">
    <property type="entry name" value="ATPASE_E1_E2"/>
    <property type="match status" value="1"/>
</dbReference>
<evidence type="ECO:0000256" key="10">
    <source>
        <dbReference type="RuleBase" id="RU362081"/>
    </source>
</evidence>
<feature type="domain" description="P-type ATPase A" evidence="11">
    <location>
        <begin position="194"/>
        <end position="293"/>
    </location>
</feature>
<dbReference type="Gene3D" id="3.40.1110.10">
    <property type="entry name" value="Calcium-transporting ATPase, cytoplasmic domain N"/>
    <property type="match status" value="1"/>
</dbReference>
<evidence type="ECO:0000256" key="6">
    <source>
        <dbReference type="ARBA" id="ARBA00022989"/>
    </source>
</evidence>
<evidence type="ECO:0000256" key="1">
    <source>
        <dbReference type="ARBA" id="ARBA00004141"/>
    </source>
</evidence>
<dbReference type="PRINTS" id="PR00119">
    <property type="entry name" value="CATATPASE"/>
</dbReference>
<comment type="catalytic activity">
    <reaction evidence="9">
        <text>Cd(2+)(in) + ATP + H2O = Cd(2+)(out) + ADP + phosphate + H(+)</text>
        <dbReference type="Rhea" id="RHEA:12132"/>
        <dbReference type="ChEBI" id="CHEBI:15377"/>
        <dbReference type="ChEBI" id="CHEBI:15378"/>
        <dbReference type="ChEBI" id="CHEBI:30616"/>
        <dbReference type="ChEBI" id="CHEBI:43474"/>
        <dbReference type="ChEBI" id="CHEBI:48775"/>
        <dbReference type="ChEBI" id="CHEBI:456216"/>
        <dbReference type="EC" id="7.2.2.21"/>
    </reaction>
</comment>
<comment type="similarity">
    <text evidence="2 10">Belongs to the cation transport ATPase (P-type) (TC 3.A.3) family. Type IB subfamily.</text>
</comment>
<dbReference type="PANTHER" id="PTHR48085:SF5">
    <property type="entry name" value="CADMIUM_ZINC-TRANSPORTING ATPASE HMA4-RELATED"/>
    <property type="match status" value="1"/>
</dbReference>
<evidence type="ECO:0000313" key="12">
    <source>
        <dbReference type="EMBL" id="MSR94141.1"/>
    </source>
</evidence>
<dbReference type="SFLD" id="SFLDS00003">
    <property type="entry name" value="Haloacid_Dehalogenase"/>
    <property type="match status" value="1"/>
</dbReference>
<dbReference type="InterPro" id="IPR023214">
    <property type="entry name" value="HAD_sf"/>
</dbReference>
<dbReference type="SFLD" id="SFLDG00002">
    <property type="entry name" value="C1.7:_P-type_atpase_like"/>
    <property type="match status" value="1"/>
</dbReference>
<evidence type="ECO:0000259" key="11">
    <source>
        <dbReference type="Pfam" id="PF00122"/>
    </source>
</evidence>
<dbReference type="Proteomes" id="UP000434409">
    <property type="component" value="Unassembled WGS sequence"/>
</dbReference>
<keyword evidence="6" id="KW-1133">Transmembrane helix</keyword>
<dbReference type="GO" id="GO:0005524">
    <property type="term" value="F:ATP binding"/>
    <property type="evidence" value="ECO:0007669"/>
    <property type="project" value="UniProtKB-UniRule"/>
</dbReference>
<dbReference type="InterPro" id="IPR001757">
    <property type="entry name" value="P_typ_ATPase"/>
</dbReference>
<evidence type="ECO:0000256" key="3">
    <source>
        <dbReference type="ARBA" id="ARBA00022539"/>
    </source>
</evidence>
<keyword evidence="10" id="KW-0547">Nucleotide-binding</keyword>
<sequence>MKFVIKHEIPGRIRIHLVQGQMTTEEAERLLYYLNTLEYVTQAKVYERAADACVCFIGDRRALIRALQEFRYASVELPELATANSGRRLNKLYKEKLITETAIRYFTKTFLPYPLGVAITVLKAVKYLRAGLRSLLKGKLEVAVLDATAIGVSLARGQIGTAASVMFLLRIGEILEEWTHKKSVGDLARSMSLNVSKVWLKTEDQEVLVDARTVREEDRIVVHMGSVIPFDGIVTEGDGMVNQASLTGEPLPVHKEAGAYVYAGSVLEEGEVVFAVKKISGASKYEKIVTMIEESEKLKSSVEGKAERLADRLVPLTLAGTVVTWALTRNVSKALSVLMVDFSCALKLAMPLTVLSAIREAGTYDITVKGGKFLEAVAEAKTIVFDKTGTLTKARPSMRKIIPFCQRSEEELLRLAACLEEHFPHSMAKAVVHAAKKKGLDHEEMHSSVEYIVAHGISSYVEDKRVIIGSAHFVFEDEKCVIREEYQEAFDMLPPEYSHLYLAVDGKLAAVLCIEDPLRPEGAAVVKALKQEGFERIVMMTGDSERTAAAVASRVGVDEYFSEVLPEDKANFIEKEKKAGRKVVMVGDGVNDSPALSAADAGIAISDGAELAREIADITIAADDLYEIVRLKCLSNALMKRINRNYRDIVAINTALILLGVGGRIQPTTSAMFHNLSTLAISLNSMKNLLKEKKV</sequence>
<protein>
    <recommendedName>
        <fullName evidence="8">Cd(2+)-exporting ATPase</fullName>
        <ecNumber evidence="8">7.2.2.21</ecNumber>
    </recommendedName>
</protein>
<dbReference type="Gene3D" id="3.40.50.1000">
    <property type="entry name" value="HAD superfamily/HAD-like"/>
    <property type="match status" value="1"/>
</dbReference>
<dbReference type="Gene3D" id="2.70.150.10">
    <property type="entry name" value="Calcium-transporting ATPase, cytoplasmic transduction domain A"/>
    <property type="match status" value="1"/>
</dbReference>
<gene>
    <name evidence="12" type="ORF">FYJ34_07685</name>
</gene>
<dbReference type="InterPro" id="IPR044492">
    <property type="entry name" value="P_typ_ATPase_HD_dom"/>
</dbReference>
<name>A0A6N7USS0_9FIRM</name>
<keyword evidence="3" id="KW-0104">Cadmium</keyword>
<evidence type="ECO:0000256" key="5">
    <source>
        <dbReference type="ARBA" id="ARBA00022967"/>
    </source>
</evidence>
<evidence type="ECO:0000256" key="4">
    <source>
        <dbReference type="ARBA" id="ARBA00022692"/>
    </source>
</evidence>
<dbReference type="SUPFAM" id="SSF56784">
    <property type="entry name" value="HAD-like"/>
    <property type="match status" value="1"/>
</dbReference>
<dbReference type="SUPFAM" id="SSF81653">
    <property type="entry name" value="Calcium ATPase, transduction domain A"/>
    <property type="match status" value="1"/>
</dbReference>
<accession>A0A6N7USS0</accession>
<evidence type="ECO:0000256" key="7">
    <source>
        <dbReference type="ARBA" id="ARBA00023136"/>
    </source>
</evidence>
<dbReference type="EC" id="7.2.2.21" evidence="8"/>
<dbReference type="Pfam" id="PF00122">
    <property type="entry name" value="E1-E2_ATPase"/>
    <property type="match status" value="1"/>
</dbReference>
<comment type="caution">
    <text evidence="12">The sequence shown here is derived from an EMBL/GenBank/DDBJ whole genome shotgun (WGS) entry which is preliminary data.</text>
</comment>
<evidence type="ECO:0000256" key="9">
    <source>
        <dbReference type="ARBA" id="ARBA00049338"/>
    </source>
</evidence>
<dbReference type="NCBIfam" id="TIGR01525">
    <property type="entry name" value="ATPase-IB_hvy"/>
    <property type="match status" value="1"/>
</dbReference>
<dbReference type="GO" id="GO:0046872">
    <property type="term" value="F:metal ion binding"/>
    <property type="evidence" value="ECO:0007669"/>
    <property type="project" value="UniProtKB-KW"/>
</dbReference>
<dbReference type="InterPro" id="IPR023299">
    <property type="entry name" value="ATPase_P-typ_cyto_dom_N"/>
</dbReference>
<keyword evidence="10" id="KW-0067">ATP-binding</keyword>
<evidence type="ECO:0000256" key="8">
    <source>
        <dbReference type="ARBA" id="ARBA00039103"/>
    </source>
</evidence>
<comment type="subcellular location">
    <subcellularLocation>
        <location evidence="10">Cell membrane</location>
    </subcellularLocation>
    <subcellularLocation>
        <location evidence="1">Membrane</location>
        <topology evidence="1">Multi-pass membrane protein</topology>
    </subcellularLocation>
</comment>
<keyword evidence="10" id="KW-1003">Cell membrane</keyword>
<dbReference type="EMBL" id="VULY01000018">
    <property type="protein sequence ID" value="MSR94141.1"/>
    <property type="molecule type" value="Genomic_DNA"/>
</dbReference>
<reference evidence="12 13" key="1">
    <citation type="submission" date="2019-08" db="EMBL/GenBank/DDBJ databases">
        <title>In-depth cultivation of the pig gut microbiome towards novel bacterial diversity and tailored functional studies.</title>
        <authorList>
            <person name="Wylensek D."/>
            <person name="Hitch T.C.A."/>
            <person name="Clavel T."/>
        </authorList>
    </citation>
    <scope>NUCLEOTIDE SEQUENCE [LARGE SCALE GENOMIC DNA]</scope>
    <source>
        <strain evidence="12 13">68-1-5</strain>
    </source>
</reference>
<proteinExistence type="inferred from homology"/>
<dbReference type="SFLD" id="SFLDF00027">
    <property type="entry name" value="p-type_atpase"/>
    <property type="match status" value="1"/>
</dbReference>
<dbReference type="InterPro" id="IPR008250">
    <property type="entry name" value="ATPase_P-typ_transduc_dom_A_sf"/>
</dbReference>
<dbReference type="PRINTS" id="PR00120">
    <property type="entry name" value="HATPASE"/>
</dbReference>
<dbReference type="PANTHER" id="PTHR48085">
    <property type="entry name" value="CADMIUM/ZINC-TRANSPORTING ATPASE HMA2-RELATED"/>
    <property type="match status" value="1"/>
</dbReference>
<dbReference type="InterPro" id="IPR059000">
    <property type="entry name" value="ATPase_P-type_domA"/>
</dbReference>
<organism evidence="12 13">
    <name type="scientific">Suipraeoptans intestinalis</name>
    <dbReference type="NCBI Taxonomy" id="2606628"/>
    <lineage>
        <taxon>Bacteria</taxon>
        <taxon>Bacillati</taxon>
        <taxon>Bacillota</taxon>
        <taxon>Clostridia</taxon>
        <taxon>Lachnospirales</taxon>
        <taxon>Lachnospiraceae</taxon>
        <taxon>Suipraeoptans</taxon>
    </lineage>
</organism>
<dbReference type="InterPro" id="IPR036412">
    <property type="entry name" value="HAD-like_sf"/>
</dbReference>
<dbReference type="RefSeq" id="WP_154477576.1">
    <property type="nucleotide sequence ID" value="NZ_VULY01000018.1"/>
</dbReference>
<evidence type="ECO:0000256" key="2">
    <source>
        <dbReference type="ARBA" id="ARBA00006024"/>
    </source>
</evidence>
<keyword evidence="4" id="KW-0812">Transmembrane</keyword>